<reference evidence="1" key="1">
    <citation type="submission" date="2021-01" db="EMBL/GenBank/DDBJ databases">
        <title>Paracoccus amoyensis sp. nov., isolated from the surface seawater along the coast of Xiamen Island, China.</title>
        <authorList>
            <person name="Lyu L."/>
        </authorList>
    </citation>
    <scope>NUCLEOTIDE SEQUENCE</scope>
    <source>
        <strain evidence="1">MJ17</strain>
    </source>
</reference>
<dbReference type="AlphaFoldDB" id="A0A934SE53"/>
<gene>
    <name evidence="1" type="ORF">JJJ17_07215</name>
</gene>
<sequence>MTENGSKPFLRTASALPTNKIVVAAPVQALITTAWTGVISGAQSGPAVDALAGL</sequence>
<evidence type="ECO:0000313" key="1">
    <source>
        <dbReference type="EMBL" id="MBK4215709.1"/>
    </source>
</evidence>
<keyword evidence="2" id="KW-1185">Reference proteome</keyword>
<dbReference type="Proteomes" id="UP000640485">
    <property type="component" value="Unassembled WGS sequence"/>
</dbReference>
<dbReference type="RefSeq" id="WP_200685006.1">
    <property type="nucleotide sequence ID" value="NZ_JAEPRQ010000002.1"/>
</dbReference>
<dbReference type="EMBL" id="JAEPRQ010000002">
    <property type="protein sequence ID" value="MBK4215709.1"/>
    <property type="molecule type" value="Genomic_DNA"/>
</dbReference>
<proteinExistence type="predicted"/>
<comment type="caution">
    <text evidence="1">The sequence shown here is derived from an EMBL/GenBank/DDBJ whole genome shotgun (WGS) entry which is preliminary data.</text>
</comment>
<name>A0A934SE53_9RHOB</name>
<evidence type="ECO:0000313" key="2">
    <source>
        <dbReference type="Proteomes" id="UP000640485"/>
    </source>
</evidence>
<protein>
    <submittedName>
        <fullName evidence="1">Uncharacterized protein</fullName>
    </submittedName>
</protein>
<organism evidence="1 2">
    <name type="scientific">Paracoccus caeni</name>
    <dbReference type="NCBI Taxonomy" id="657651"/>
    <lineage>
        <taxon>Bacteria</taxon>
        <taxon>Pseudomonadati</taxon>
        <taxon>Pseudomonadota</taxon>
        <taxon>Alphaproteobacteria</taxon>
        <taxon>Rhodobacterales</taxon>
        <taxon>Paracoccaceae</taxon>
        <taxon>Paracoccus</taxon>
    </lineage>
</organism>
<accession>A0A934SE53</accession>